<organism evidence="5 6">
    <name type="scientific">Murinocardiopsis flavida</name>
    <dbReference type="NCBI Taxonomy" id="645275"/>
    <lineage>
        <taxon>Bacteria</taxon>
        <taxon>Bacillati</taxon>
        <taxon>Actinomycetota</taxon>
        <taxon>Actinomycetes</taxon>
        <taxon>Streptosporangiales</taxon>
        <taxon>Nocardiopsidaceae</taxon>
        <taxon>Murinocardiopsis</taxon>
    </lineage>
</organism>
<evidence type="ECO:0000313" key="6">
    <source>
        <dbReference type="Proteomes" id="UP000240542"/>
    </source>
</evidence>
<dbReference type="PRINTS" id="PR00080">
    <property type="entry name" value="SDRFAMILY"/>
</dbReference>
<evidence type="ECO:0000256" key="1">
    <source>
        <dbReference type="ARBA" id="ARBA00006484"/>
    </source>
</evidence>
<dbReference type="PROSITE" id="PS00061">
    <property type="entry name" value="ADH_SHORT"/>
    <property type="match status" value="1"/>
</dbReference>
<dbReference type="CDD" id="cd05233">
    <property type="entry name" value="SDR_c"/>
    <property type="match status" value="1"/>
</dbReference>
<reference evidence="5 6" key="1">
    <citation type="submission" date="2018-03" db="EMBL/GenBank/DDBJ databases">
        <title>Genomic Encyclopedia of Archaeal and Bacterial Type Strains, Phase II (KMG-II): from individual species to whole genera.</title>
        <authorList>
            <person name="Goeker M."/>
        </authorList>
    </citation>
    <scope>NUCLEOTIDE SEQUENCE [LARGE SCALE GENOMIC DNA]</scope>
    <source>
        <strain evidence="5 6">DSM 45312</strain>
    </source>
</reference>
<accession>A0A2P8DQL1</accession>
<dbReference type="OrthoDB" id="9810734at2"/>
<evidence type="ECO:0000259" key="4">
    <source>
        <dbReference type="SMART" id="SM00822"/>
    </source>
</evidence>
<name>A0A2P8DQL1_9ACTN</name>
<proteinExistence type="inferred from homology"/>
<dbReference type="AlphaFoldDB" id="A0A2P8DQL1"/>
<dbReference type="InterPro" id="IPR036291">
    <property type="entry name" value="NAD(P)-bd_dom_sf"/>
</dbReference>
<dbReference type="InterPro" id="IPR020904">
    <property type="entry name" value="Sc_DH/Rdtase_CS"/>
</dbReference>
<evidence type="ECO:0000256" key="2">
    <source>
        <dbReference type="ARBA" id="ARBA00023002"/>
    </source>
</evidence>
<evidence type="ECO:0000256" key="3">
    <source>
        <dbReference type="RuleBase" id="RU000363"/>
    </source>
</evidence>
<dbReference type="Pfam" id="PF00106">
    <property type="entry name" value="adh_short"/>
    <property type="match status" value="1"/>
</dbReference>
<keyword evidence="2" id="KW-0560">Oxidoreductase</keyword>
<dbReference type="RefSeq" id="WP_106581867.1">
    <property type="nucleotide sequence ID" value="NZ_PYGA01000003.1"/>
</dbReference>
<protein>
    <recommendedName>
        <fullName evidence="4">Ketoreductase domain-containing protein</fullName>
    </recommendedName>
</protein>
<sequence>MSAQRTPARTALITGASGGIGAEYARQLAERGFSLVLVARRADLLAESAAGLSARYGVGVTPLPADLAAPEGLAAVEERLEAGDGGAEAPVDLLVNNAGRGDGGRFSRQAIEELDAVVELNVRVLMRLTRTVLPVQIARAEAGAAGPLGVVNVASVAGLLPGYASSAAYAASKAFVLSFTESTAMEVRKHGVHVSAVVSGFVRTDMTAGLQERGAPDIAFVPKERVVRDSLRAWAGGRVLVTPGAQYKVAGGLLKVLPRGVYRRVMGR</sequence>
<gene>
    <name evidence="5" type="ORF">CLV63_103189</name>
</gene>
<dbReference type="PIRSF" id="PIRSF000126">
    <property type="entry name" value="11-beta-HSD1"/>
    <property type="match status" value="1"/>
</dbReference>
<dbReference type="GO" id="GO:0016491">
    <property type="term" value="F:oxidoreductase activity"/>
    <property type="evidence" value="ECO:0007669"/>
    <property type="project" value="UniProtKB-KW"/>
</dbReference>
<dbReference type="SMART" id="SM00822">
    <property type="entry name" value="PKS_KR"/>
    <property type="match status" value="1"/>
</dbReference>
<dbReference type="PANTHER" id="PTHR42901:SF1">
    <property type="entry name" value="ALCOHOL DEHYDROGENASE"/>
    <property type="match status" value="1"/>
</dbReference>
<feature type="domain" description="Ketoreductase" evidence="4">
    <location>
        <begin position="9"/>
        <end position="237"/>
    </location>
</feature>
<keyword evidence="6" id="KW-1185">Reference proteome</keyword>
<comment type="caution">
    <text evidence="5">The sequence shown here is derived from an EMBL/GenBank/DDBJ whole genome shotgun (WGS) entry which is preliminary data.</text>
</comment>
<dbReference type="EMBL" id="PYGA01000003">
    <property type="protein sequence ID" value="PSK99464.1"/>
    <property type="molecule type" value="Genomic_DNA"/>
</dbReference>
<comment type="similarity">
    <text evidence="1 3">Belongs to the short-chain dehydrogenases/reductases (SDR) family.</text>
</comment>
<dbReference type="Gene3D" id="3.40.50.720">
    <property type="entry name" value="NAD(P)-binding Rossmann-like Domain"/>
    <property type="match status" value="1"/>
</dbReference>
<dbReference type="InterPro" id="IPR057326">
    <property type="entry name" value="KR_dom"/>
</dbReference>
<dbReference type="PRINTS" id="PR00081">
    <property type="entry name" value="GDHRDH"/>
</dbReference>
<evidence type="ECO:0000313" key="5">
    <source>
        <dbReference type="EMBL" id="PSK99464.1"/>
    </source>
</evidence>
<dbReference type="InterPro" id="IPR002347">
    <property type="entry name" value="SDR_fam"/>
</dbReference>
<dbReference type="PANTHER" id="PTHR42901">
    <property type="entry name" value="ALCOHOL DEHYDROGENASE"/>
    <property type="match status" value="1"/>
</dbReference>
<dbReference type="SUPFAM" id="SSF51735">
    <property type="entry name" value="NAD(P)-binding Rossmann-fold domains"/>
    <property type="match status" value="1"/>
</dbReference>
<dbReference type="Proteomes" id="UP000240542">
    <property type="component" value="Unassembled WGS sequence"/>
</dbReference>